<evidence type="ECO:0000256" key="4">
    <source>
        <dbReference type="ARBA" id="ARBA00023268"/>
    </source>
</evidence>
<organism evidence="6 7">
    <name type="scientific">Aspergillus tanneri</name>
    <dbReference type="NCBI Taxonomy" id="1220188"/>
    <lineage>
        <taxon>Eukaryota</taxon>
        <taxon>Fungi</taxon>
        <taxon>Dikarya</taxon>
        <taxon>Ascomycota</taxon>
        <taxon>Pezizomycotina</taxon>
        <taxon>Eurotiomycetes</taxon>
        <taxon>Eurotiomycetidae</taxon>
        <taxon>Eurotiales</taxon>
        <taxon>Aspergillaceae</taxon>
        <taxon>Aspergillus</taxon>
        <taxon>Aspergillus subgen. Circumdati</taxon>
    </lineage>
</organism>
<keyword evidence="3" id="KW-0808">Transferase</keyword>
<dbReference type="Gene3D" id="3.40.50.720">
    <property type="entry name" value="NAD(P)-binding Rossmann-like Domain"/>
    <property type="match status" value="1"/>
</dbReference>
<evidence type="ECO:0000256" key="1">
    <source>
        <dbReference type="ARBA" id="ARBA00022450"/>
    </source>
</evidence>
<dbReference type="InterPro" id="IPR020806">
    <property type="entry name" value="PKS_PP-bd"/>
</dbReference>
<evidence type="ECO:0000256" key="2">
    <source>
        <dbReference type="ARBA" id="ARBA00022553"/>
    </source>
</evidence>
<protein>
    <recommendedName>
        <fullName evidence="5">Carrier domain-containing protein</fullName>
    </recommendedName>
</protein>
<dbReference type="Pfam" id="PF23297">
    <property type="entry name" value="ACP_SdgA_C"/>
    <property type="match status" value="1"/>
</dbReference>
<dbReference type="PANTHER" id="PTHR43775:SF49">
    <property type="entry name" value="SYNTHASE, PUTATIVE (JCVI)-RELATED"/>
    <property type="match status" value="1"/>
</dbReference>
<dbReference type="SMART" id="SM00823">
    <property type="entry name" value="PKS_PP"/>
    <property type="match status" value="1"/>
</dbReference>
<accession>A0A4S3J675</accession>
<evidence type="ECO:0000313" key="6">
    <source>
        <dbReference type="EMBL" id="THC90429.1"/>
    </source>
</evidence>
<evidence type="ECO:0000313" key="7">
    <source>
        <dbReference type="Proteomes" id="UP000308092"/>
    </source>
</evidence>
<dbReference type="InterPro" id="IPR036291">
    <property type="entry name" value="NAD(P)-bd_dom_sf"/>
</dbReference>
<dbReference type="AlphaFoldDB" id="A0A4S3J675"/>
<keyword evidence="4" id="KW-0511">Multifunctional enzyme</keyword>
<dbReference type="InterPro" id="IPR057326">
    <property type="entry name" value="KR_dom"/>
</dbReference>
<evidence type="ECO:0000256" key="3">
    <source>
        <dbReference type="ARBA" id="ARBA00022679"/>
    </source>
</evidence>
<dbReference type="Pfam" id="PF08659">
    <property type="entry name" value="KR"/>
    <property type="match status" value="1"/>
</dbReference>
<dbReference type="SMART" id="SM00822">
    <property type="entry name" value="PKS_KR"/>
    <property type="match status" value="1"/>
</dbReference>
<dbReference type="PROSITE" id="PS00012">
    <property type="entry name" value="PHOSPHOPANTETHEINE"/>
    <property type="match status" value="1"/>
</dbReference>
<dbReference type="PANTHER" id="PTHR43775">
    <property type="entry name" value="FATTY ACID SYNTHASE"/>
    <property type="match status" value="1"/>
</dbReference>
<dbReference type="InterPro" id="IPR050091">
    <property type="entry name" value="PKS_NRPS_Biosynth_Enz"/>
</dbReference>
<proteinExistence type="predicted"/>
<dbReference type="STRING" id="1220188.A0A4S3J675"/>
<dbReference type="GO" id="GO:0044550">
    <property type="term" value="P:secondary metabolite biosynthetic process"/>
    <property type="evidence" value="ECO:0007669"/>
    <property type="project" value="TreeGrafter"/>
</dbReference>
<dbReference type="GO" id="GO:0031177">
    <property type="term" value="F:phosphopantetheine binding"/>
    <property type="evidence" value="ECO:0007669"/>
    <property type="project" value="InterPro"/>
</dbReference>
<dbReference type="GO" id="GO:0006633">
    <property type="term" value="P:fatty acid biosynthetic process"/>
    <property type="evidence" value="ECO:0007669"/>
    <property type="project" value="TreeGrafter"/>
</dbReference>
<keyword evidence="7" id="KW-1185">Reference proteome</keyword>
<dbReference type="Gene3D" id="1.10.1200.10">
    <property type="entry name" value="ACP-like"/>
    <property type="match status" value="1"/>
</dbReference>
<dbReference type="EMBL" id="SOSA01000522">
    <property type="protein sequence ID" value="THC90429.1"/>
    <property type="molecule type" value="Genomic_DNA"/>
</dbReference>
<feature type="domain" description="Carrier" evidence="5">
    <location>
        <begin position="339"/>
        <end position="417"/>
    </location>
</feature>
<dbReference type="PROSITE" id="PS50075">
    <property type="entry name" value="CARRIER"/>
    <property type="match status" value="1"/>
</dbReference>
<dbReference type="VEuPathDB" id="FungiDB:EYZ11_010106"/>
<dbReference type="InterPro" id="IPR036736">
    <property type="entry name" value="ACP-like_sf"/>
</dbReference>
<dbReference type="Proteomes" id="UP000308092">
    <property type="component" value="Unassembled WGS sequence"/>
</dbReference>
<dbReference type="SUPFAM" id="SSF47336">
    <property type="entry name" value="ACP-like"/>
    <property type="match status" value="1"/>
</dbReference>
<dbReference type="GO" id="GO:0004312">
    <property type="term" value="F:fatty acid synthase activity"/>
    <property type="evidence" value="ECO:0007669"/>
    <property type="project" value="TreeGrafter"/>
</dbReference>
<dbReference type="InterPro" id="IPR006162">
    <property type="entry name" value="Ppantetheine_attach_site"/>
</dbReference>
<keyword evidence="1" id="KW-0596">Phosphopantetheine</keyword>
<name>A0A4S3J675_9EURO</name>
<keyword evidence="2" id="KW-0597">Phosphoprotein</keyword>
<comment type="caution">
    <text evidence="6">The sequence shown here is derived from an EMBL/GenBank/DDBJ whole genome shotgun (WGS) entry which is preliminary data.</text>
</comment>
<gene>
    <name evidence="6" type="ORF">EYZ11_010106</name>
</gene>
<dbReference type="InterPro" id="IPR009081">
    <property type="entry name" value="PP-bd_ACP"/>
</dbReference>
<evidence type="ECO:0000259" key="5">
    <source>
        <dbReference type="PROSITE" id="PS50075"/>
    </source>
</evidence>
<sequence length="425" mass="47035">MQRGQHTGKIVIAMPENSTELPAEPSRQELVLRQDRAYLFVGGLGGLGRSIATWLVEHGARHLVFMARSAVNIPDDDPFVQELAVLGCTTTRISGDVSKHEDVLRAIRASGKPVGVLQASMVLRDKSFLDMKWDEWQAAVQPKVQGTWNLHRALLSEQPEESLDFFFLFSSAGAMSGQWGQANYNAGNTFLDAFVAYRHSLGLPASTVNIGVIQDIGYVSQNSEILGSLRSTAQYLMREPELLESIELMLHRSSPTESVADQTLSRYVTRSQIGIGMRSTLPIDASNNRTIWRKDPRMLVYRNVEGQSGPVSSSTGSDQVLTHFLSEIGSNMTMLKAPESVELLAGEIGRTLFGFLMRAEAEKIDFDVPLASVGIDSLISVELRNWIRRKIGVEVTVLEIVRADSVRDLGVVAQKKLVEKYESRM</sequence>
<reference evidence="6 7" key="1">
    <citation type="submission" date="2019-03" db="EMBL/GenBank/DDBJ databases">
        <title>The genome sequence of a newly discovered highly antifungal drug resistant Aspergillus species, Aspergillus tanneri NIH 1004.</title>
        <authorList>
            <person name="Mounaud S."/>
            <person name="Singh I."/>
            <person name="Joardar V."/>
            <person name="Pakala S."/>
            <person name="Pakala S."/>
            <person name="Venepally P."/>
            <person name="Hoover J."/>
            <person name="Nierman W."/>
            <person name="Chung J."/>
            <person name="Losada L."/>
        </authorList>
    </citation>
    <scope>NUCLEOTIDE SEQUENCE [LARGE SCALE GENOMIC DNA]</scope>
    <source>
        <strain evidence="6 7">NIH1004</strain>
    </source>
</reference>
<dbReference type="SUPFAM" id="SSF51735">
    <property type="entry name" value="NAD(P)-binding Rossmann-fold domains"/>
    <property type="match status" value="1"/>
</dbReference>
<dbReference type="InterPro" id="IPR013968">
    <property type="entry name" value="PKS_KR"/>
</dbReference>